<evidence type="ECO:0000256" key="1">
    <source>
        <dbReference type="ARBA" id="ARBA00008575"/>
    </source>
</evidence>
<comment type="caution">
    <text evidence="12">The sequence shown here is derived from an EMBL/GenBank/DDBJ whole genome shotgun (WGS) entry which is preliminary data.</text>
</comment>
<keyword evidence="13" id="KW-1185">Reference proteome</keyword>
<feature type="domain" description="ABC transmembrane type-1" evidence="11">
    <location>
        <begin position="100"/>
        <end position="391"/>
    </location>
</feature>
<dbReference type="PANTHER" id="PTHR11384">
    <property type="entry name" value="ATP-BINDING CASSETTE, SUB-FAMILY D MEMBER"/>
    <property type="match status" value="1"/>
</dbReference>
<dbReference type="Proteomes" id="UP000232323">
    <property type="component" value="Unassembled WGS sequence"/>
</dbReference>
<evidence type="ECO:0000256" key="9">
    <source>
        <dbReference type="SAM" id="Phobius"/>
    </source>
</evidence>
<dbReference type="InterPro" id="IPR050835">
    <property type="entry name" value="ABC_transporter_sub-D"/>
</dbReference>
<dbReference type="SUPFAM" id="SSF52540">
    <property type="entry name" value="P-loop containing nucleoside triphosphate hydrolases"/>
    <property type="match status" value="1"/>
</dbReference>
<dbReference type="GO" id="GO:0016020">
    <property type="term" value="C:membrane"/>
    <property type="evidence" value="ECO:0007669"/>
    <property type="project" value="InterPro"/>
</dbReference>
<dbReference type="Pfam" id="PF00005">
    <property type="entry name" value="ABC_tran"/>
    <property type="match status" value="1"/>
</dbReference>
<accession>A0A250WQU1</accession>
<dbReference type="GO" id="GO:0140359">
    <property type="term" value="F:ABC-type transporter activity"/>
    <property type="evidence" value="ECO:0007669"/>
    <property type="project" value="InterPro"/>
</dbReference>
<dbReference type="InterPro" id="IPR003593">
    <property type="entry name" value="AAA+_ATPase"/>
</dbReference>
<evidence type="ECO:0000313" key="12">
    <source>
        <dbReference type="EMBL" id="GAX72920.1"/>
    </source>
</evidence>
<dbReference type="GO" id="GO:0016887">
    <property type="term" value="F:ATP hydrolysis activity"/>
    <property type="evidence" value="ECO:0007669"/>
    <property type="project" value="InterPro"/>
</dbReference>
<evidence type="ECO:0000256" key="3">
    <source>
        <dbReference type="ARBA" id="ARBA00022692"/>
    </source>
</evidence>
<dbReference type="STRING" id="1157962.A0A250WQU1"/>
<feature type="region of interest" description="Disordered" evidence="8">
    <location>
        <begin position="1"/>
        <end position="24"/>
    </location>
</feature>
<dbReference type="AlphaFoldDB" id="A0A250WQU1"/>
<feature type="transmembrane region" description="Helical" evidence="9">
    <location>
        <begin position="99"/>
        <end position="119"/>
    </location>
</feature>
<evidence type="ECO:0000256" key="7">
    <source>
        <dbReference type="ARBA" id="ARBA00023136"/>
    </source>
</evidence>
<dbReference type="Gene3D" id="1.20.1560.10">
    <property type="entry name" value="ABC transporter type 1, transmembrane domain"/>
    <property type="match status" value="1"/>
</dbReference>
<sequence>MIKNSGRRSYQRAHTNSSRIPSYAPGLHPSIHTITPAKSNFKSVRHVTTCSLQVDTIAPLNSPPSSSTDLRIIYNRLASLALPYWTASEEGTSSRRWKLAGVVGLTLATTGVSVVFNYLGRDFFNALSEKDPEAFSRQLLWYMGGFVVGIPVFVFKSYFQGKLALEWRQWLTEKLLIDYFSDRSFYQLQAGTGRGGSDQDGVDNPDQRISSDVAAFTDTALGLSLTLLNAFIDLISFSGILFSIYPPLFAALVAYSVGGTVGSLALGKNLVTLNFDQEAREADFRYNLVRVRENAESVAFYRGEANEQGLLVKRLAAAVQNYMQLLTASRNLEFFTSFYRYFIQLLPAAVVAPLFFQGKIEFGVINQSTSAFNHILTDLSLVVYQFESLAGFSAVIDRLGQFQEVMLRQKASTTTLSQTFPSSYGSSQLHVGDSRALQVLPASSSSSSLRGIEIQHALGERQGLVTLTNLTLQTPDGSSTLVRNLSLKVAAGQSLLIMGPSGTGKTSIMRALAGLWKSGSGQVALHVPEQDIMFLPQRPYMVVGTLRDQLLYPKWHSKSSDEASAHLSRPSDEQVVETLKTVRLGALLKRYVTTGGPKNGRNSAALDAVVDWSASLSVGEQQRIAWARLLLANPKLALLDEATSALDGETEEALYEILEDSEITYISIGHRPSLKPFHKQKLSLNPTLASAVSSAPSTEGAWELKAIVPPVYRMM</sequence>
<evidence type="ECO:0000256" key="2">
    <source>
        <dbReference type="ARBA" id="ARBA00022448"/>
    </source>
</evidence>
<evidence type="ECO:0008006" key="14">
    <source>
        <dbReference type="Google" id="ProtNLM"/>
    </source>
</evidence>
<dbReference type="PROSITE" id="PS50893">
    <property type="entry name" value="ABC_TRANSPORTER_2"/>
    <property type="match status" value="1"/>
</dbReference>
<evidence type="ECO:0000256" key="5">
    <source>
        <dbReference type="ARBA" id="ARBA00022840"/>
    </source>
</evidence>
<comment type="similarity">
    <text evidence="1">Belongs to the ABC transporter superfamily. ABCD family. Peroxisomal fatty acyl CoA transporter (TC 3.A.1.203) subfamily.</text>
</comment>
<organism evidence="12 13">
    <name type="scientific">Chlamydomonas eustigma</name>
    <dbReference type="NCBI Taxonomy" id="1157962"/>
    <lineage>
        <taxon>Eukaryota</taxon>
        <taxon>Viridiplantae</taxon>
        <taxon>Chlorophyta</taxon>
        <taxon>core chlorophytes</taxon>
        <taxon>Chlorophyceae</taxon>
        <taxon>CS clade</taxon>
        <taxon>Chlamydomonadales</taxon>
        <taxon>Chlamydomonadaceae</taxon>
        <taxon>Chlamydomonas</taxon>
    </lineage>
</organism>
<gene>
    <name evidence="12" type="ORF">CEUSTIGMA_g375.t1</name>
</gene>
<dbReference type="OrthoDB" id="422637at2759"/>
<dbReference type="SMART" id="SM00382">
    <property type="entry name" value="AAA"/>
    <property type="match status" value="1"/>
</dbReference>
<dbReference type="InterPro" id="IPR017871">
    <property type="entry name" value="ABC_transporter-like_CS"/>
</dbReference>
<dbReference type="PROSITE" id="PS00211">
    <property type="entry name" value="ABC_TRANSPORTER_1"/>
    <property type="match status" value="1"/>
</dbReference>
<dbReference type="InterPro" id="IPR036640">
    <property type="entry name" value="ABC1_TM_sf"/>
</dbReference>
<name>A0A250WQU1_9CHLO</name>
<dbReference type="InterPro" id="IPR027417">
    <property type="entry name" value="P-loop_NTPase"/>
</dbReference>
<dbReference type="InterPro" id="IPR003439">
    <property type="entry name" value="ABC_transporter-like_ATP-bd"/>
</dbReference>
<feature type="transmembrane region" description="Helical" evidence="9">
    <location>
        <begin position="139"/>
        <end position="159"/>
    </location>
</feature>
<evidence type="ECO:0000259" key="10">
    <source>
        <dbReference type="PROSITE" id="PS50893"/>
    </source>
</evidence>
<feature type="domain" description="ABC transporter" evidence="10">
    <location>
        <begin position="465"/>
        <end position="714"/>
    </location>
</feature>
<evidence type="ECO:0000256" key="6">
    <source>
        <dbReference type="ARBA" id="ARBA00022989"/>
    </source>
</evidence>
<evidence type="ECO:0000259" key="11">
    <source>
        <dbReference type="PROSITE" id="PS50929"/>
    </source>
</evidence>
<evidence type="ECO:0000256" key="4">
    <source>
        <dbReference type="ARBA" id="ARBA00022741"/>
    </source>
</evidence>
<proteinExistence type="inferred from homology"/>
<keyword evidence="3 9" id="KW-0812">Transmembrane</keyword>
<dbReference type="EMBL" id="BEGY01000001">
    <property type="protein sequence ID" value="GAX72920.1"/>
    <property type="molecule type" value="Genomic_DNA"/>
</dbReference>
<feature type="compositionally biased region" description="Basic residues" evidence="8">
    <location>
        <begin position="1"/>
        <end position="11"/>
    </location>
</feature>
<dbReference type="GO" id="GO:0005524">
    <property type="term" value="F:ATP binding"/>
    <property type="evidence" value="ECO:0007669"/>
    <property type="project" value="UniProtKB-KW"/>
</dbReference>
<dbReference type="InterPro" id="IPR011527">
    <property type="entry name" value="ABC1_TM_dom"/>
</dbReference>
<dbReference type="PANTHER" id="PTHR11384:SF59">
    <property type="entry name" value="LYSOSOMAL COBALAMIN TRANSPORTER ABCD4"/>
    <property type="match status" value="1"/>
</dbReference>
<keyword evidence="6 9" id="KW-1133">Transmembrane helix</keyword>
<evidence type="ECO:0000256" key="8">
    <source>
        <dbReference type="SAM" id="MobiDB-lite"/>
    </source>
</evidence>
<dbReference type="SUPFAM" id="SSF90123">
    <property type="entry name" value="ABC transporter transmembrane region"/>
    <property type="match status" value="1"/>
</dbReference>
<reference evidence="12 13" key="1">
    <citation type="submission" date="2017-08" db="EMBL/GenBank/DDBJ databases">
        <title>Acidophilic green algal genome provides insights into adaptation to an acidic environment.</title>
        <authorList>
            <person name="Hirooka S."/>
            <person name="Hirose Y."/>
            <person name="Kanesaki Y."/>
            <person name="Higuchi S."/>
            <person name="Fujiwara T."/>
            <person name="Onuma R."/>
            <person name="Era A."/>
            <person name="Ohbayashi R."/>
            <person name="Uzuka A."/>
            <person name="Nozaki H."/>
            <person name="Yoshikawa H."/>
            <person name="Miyagishima S.Y."/>
        </authorList>
    </citation>
    <scope>NUCLEOTIDE SEQUENCE [LARGE SCALE GENOMIC DNA]</scope>
    <source>
        <strain evidence="12 13">NIES-2499</strain>
    </source>
</reference>
<dbReference type="Gene3D" id="3.40.50.300">
    <property type="entry name" value="P-loop containing nucleotide triphosphate hydrolases"/>
    <property type="match status" value="1"/>
</dbReference>
<keyword evidence="4" id="KW-0547">Nucleotide-binding</keyword>
<keyword evidence="7 9" id="KW-0472">Membrane</keyword>
<keyword evidence="5" id="KW-0067">ATP-binding</keyword>
<dbReference type="PROSITE" id="PS50929">
    <property type="entry name" value="ABC_TM1F"/>
    <property type="match status" value="1"/>
</dbReference>
<protein>
    <recommendedName>
        <fullName evidence="14">ABC transporter domain-containing protein</fullName>
    </recommendedName>
</protein>
<dbReference type="Pfam" id="PF06472">
    <property type="entry name" value="ABC_membrane_2"/>
    <property type="match status" value="1"/>
</dbReference>
<evidence type="ECO:0000313" key="13">
    <source>
        <dbReference type="Proteomes" id="UP000232323"/>
    </source>
</evidence>
<dbReference type="CDD" id="cd03223">
    <property type="entry name" value="ABCD_peroxisomal_ALDP"/>
    <property type="match status" value="1"/>
</dbReference>
<keyword evidence="2" id="KW-0813">Transport</keyword>